<name>A0A498I1B6_MALDO</name>
<keyword evidence="2" id="KW-1185">Reference proteome</keyword>
<dbReference type="AlphaFoldDB" id="A0A498I1B6"/>
<evidence type="ECO:0000313" key="2">
    <source>
        <dbReference type="Proteomes" id="UP000290289"/>
    </source>
</evidence>
<sequence length="150" mass="16852">MIGSWANSKQILHSKSPASLALLPEQDVLWGGTLVDSPKPLAISVATTVPIRKHLEREKSEREEKYTALRGYKRSLSINRSRQPRNSIVPLPPPLCVPVCVSVCARIVEDSSLFPIFPFYLIPRWRAYAFVVFPTKLSGSRTDGDIAFRF</sequence>
<dbReference type="EMBL" id="RDQH01000341">
    <property type="protein sequence ID" value="RXH75211.1"/>
    <property type="molecule type" value="Genomic_DNA"/>
</dbReference>
<protein>
    <submittedName>
        <fullName evidence="1">Uncharacterized protein</fullName>
    </submittedName>
</protein>
<dbReference type="Proteomes" id="UP000290289">
    <property type="component" value="Chromosome 15"/>
</dbReference>
<proteinExistence type="predicted"/>
<reference evidence="1 2" key="1">
    <citation type="submission" date="2018-10" db="EMBL/GenBank/DDBJ databases">
        <title>A high-quality apple genome assembly.</title>
        <authorList>
            <person name="Hu J."/>
        </authorList>
    </citation>
    <scope>NUCLEOTIDE SEQUENCE [LARGE SCALE GENOMIC DNA]</scope>
    <source>
        <strain evidence="2">cv. HFTH1</strain>
        <tissue evidence="1">Young leaf</tissue>
    </source>
</reference>
<comment type="caution">
    <text evidence="1">The sequence shown here is derived from an EMBL/GenBank/DDBJ whole genome shotgun (WGS) entry which is preliminary data.</text>
</comment>
<organism evidence="1 2">
    <name type="scientific">Malus domestica</name>
    <name type="common">Apple</name>
    <name type="synonym">Pyrus malus</name>
    <dbReference type="NCBI Taxonomy" id="3750"/>
    <lineage>
        <taxon>Eukaryota</taxon>
        <taxon>Viridiplantae</taxon>
        <taxon>Streptophyta</taxon>
        <taxon>Embryophyta</taxon>
        <taxon>Tracheophyta</taxon>
        <taxon>Spermatophyta</taxon>
        <taxon>Magnoliopsida</taxon>
        <taxon>eudicotyledons</taxon>
        <taxon>Gunneridae</taxon>
        <taxon>Pentapetalae</taxon>
        <taxon>rosids</taxon>
        <taxon>fabids</taxon>
        <taxon>Rosales</taxon>
        <taxon>Rosaceae</taxon>
        <taxon>Amygdaloideae</taxon>
        <taxon>Maleae</taxon>
        <taxon>Malus</taxon>
    </lineage>
</organism>
<gene>
    <name evidence="1" type="ORF">DVH24_029932</name>
</gene>
<evidence type="ECO:0000313" key="1">
    <source>
        <dbReference type="EMBL" id="RXH75211.1"/>
    </source>
</evidence>
<accession>A0A498I1B6</accession>